<name>A0AAV8WDG7_9CUCU</name>
<gene>
    <name evidence="2" type="ORF">NQ315_000702</name>
</gene>
<proteinExistence type="predicted"/>
<comment type="caution">
    <text evidence="2">The sequence shown here is derived from an EMBL/GenBank/DDBJ whole genome shotgun (WGS) entry which is preliminary data.</text>
</comment>
<keyword evidence="3" id="KW-1185">Reference proteome</keyword>
<dbReference type="AlphaFoldDB" id="A0AAV8WDG7"/>
<evidence type="ECO:0000256" key="1">
    <source>
        <dbReference type="SAM" id="MobiDB-lite"/>
    </source>
</evidence>
<accession>A0AAV8WDG7</accession>
<sequence length="123" mass="13648">MPDRGTRNTAAPGSRVRITKTKLDSSVSNSEEKRQNSARGCHLTGGVEPGQENTVRVRVYTAMVPLNPPQSKGWNVTPSPCDCLYNLAHSTDGQGNRDNHREKHITVGNTAEEWGWDDLHLHF</sequence>
<dbReference type="Proteomes" id="UP001159042">
    <property type="component" value="Unassembled WGS sequence"/>
</dbReference>
<dbReference type="EMBL" id="JANEYG010000002">
    <property type="protein sequence ID" value="KAJ8924553.1"/>
    <property type="molecule type" value="Genomic_DNA"/>
</dbReference>
<evidence type="ECO:0000313" key="3">
    <source>
        <dbReference type="Proteomes" id="UP001159042"/>
    </source>
</evidence>
<feature type="region of interest" description="Disordered" evidence="1">
    <location>
        <begin position="1"/>
        <end position="50"/>
    </location>
</feature>
<reference evidence="2 3" key="1">
    <citation type="journal article" date="2023" name="Insect Mol. Biol.">
        <title>Genome sequencing provides insights into the evolution of gene families encoding plant cell wall-degrading enzymes in longhorned beetles.</title>
        <authorList>
            <person name="Shin N.R."/>
            <person name="Okamura Y."/>
            <person name="Kirsch R."/>
            <person name="Pauchet Y."/>
        </authorList>
    </citation>
    <scope>NUCLEOTIDE SEQUENCE [LARGE SCALE GENOMIC DNA]</scope>
    <source>
        <strain evidence="2">EAD_L_NR</strain>
    </source>
</reference>
<organism evidence="2 3">
    <name type="scientific">Exocentrus adspersus</name>
    <dbReference type="NCBI Taxonomy" id="1586481"/>
    <lineage>
        <taxon>Eukaryota</taxon>
        <taxon>Metazoa</taxon>
        <taxon>Ecdysozoa</taxon>
        <taxon>Arthropoda</taxon>
        <taxon>Hexapoda</taxon>
        <taxon>Insecta</taxon>
        <taxon>Pterygota</taxon>
        <taxon>Neoptera</taxon>
        <taxon>Endopterygota</taxon>
        <taxon>Coleoptera</taxon>
        <taxon>Polyphaga</taxon>
        <taxon>Cucujiformia</taxon>
        <taxon>Chrysomeloidea</taxon>
        <taxon>Cerambycidae</taxon>
        <taxon>Lamiinae</taxon>
        <taxon>Acanthocinini</taxon>
        <taxon>Exocentrus</taxon>
    </lineage>
</organism>
<protein>
    <submittedName>
        <fullName evidence="2">Uncharacterized protein</fullName>
    </submittedName>
</protein>
<evidence type="ECO:0000313" key="2">
    <source>
        <dbReference type="EMBL" id="KAJ8924553.1"/>
    </source>
</evidence>